<dbReference type="EMBL" id="CP000828">
    <property type="protein sequence ID" value="ABW25505.1"/>
    <property type="molecule type" value="Genomic_DNA"/>
</dbReference>
<dbReference type="KEGG" id="amr:AM1_0449"/>
<dbReference type="SMART" id="SM00450">
    <property type="entry name" value="RHOD"/>
    <property type="match status" value="1"/>
</dbReference>
<gene>
    <name evidence="2" type="ordered locus">AM1_0449</name>
</gene>
<dbReference type="SUPFAM" id="SSF52821">
    <property type="entry name" value="Rhodanese/Cell cycle control phosphatase"/>
    <property type="match status" value="1"/>
</dbReference>
<organism evidence="2 3">
    <name type="scientific">Acaryochloris marina (strain MBIC 11017)</name>
    <dbReference type="NCBI Taxonomy" id="329726"/>
    <lineage>
        <taxon>Bacteria</taxon>
        <taxon>Bacillati</taxon>
        <taxon>Cyanobacteriota</taxon>
        <taxon>Cyanophyceae</taxon>
        <taxon>Acaryochloridales</taxon>
        <taxon>Acaryochloridaceae</taxon>
        <taxon>Acaryochloris</taxon>
    </lineage>
</organism>
<accession>B0CB15</accession>
<dbReference type="STRING" id="329726.AM1_0449"/>
<dbReference type="PROSITE" id="PS50206">
    <property type="entry name" value="RHODANESE_3"/>
    <property type="match status" value="1"/>
</dbReference>
<proteinExistence type="predicted"/>
<evidence type="ECO:0000313" key="2">
    <source>
        <dbReference type="EMBL" id="ABW25505.1"/>
    </source>
</evidence>
<dbReference type="PANTHER" id="PTHR45431:SF3">
    <property type="entry name" value="RHODANESE-LIKE DOMAIN-CONTAINING PROTEIN 15, CHLOROPLASTIC"/>
    <property type="match status" value="1"/>
</dbReference>
<dbReference type="PANTHER" id="PTHR45431">
    <property type="entry name" value="RHODANESE-LIKE DOMAIN-CONTAINING PROTEIN 15, CHLOROPLASTIC"/>
    <property type="match status" value="1"/>
</dbReference>
<dbReference type="AlphaFoldDB" id="B0CB15"/>
<dbReference type="Pfam" id="PF00581">
    <property type="entry name" value="Rhodanese"/>
    <property type="match status" value="1"/>
</dbReference>
<reference evidence="2 3" key="1">
    <citation type="journal article" date="2008" name="Proc. Natl. Acad. Sci. U.S.A.">
        <title>Niche adaptation and genome expansion in the chlorophyll d-producing cyanobacterium Acaryochloris marina.</title>
        <authorList>
            <person name="Swingley W.D."/>
            <person name="Chen M."/>
            <person name="Cheung P.C."/>
            <person name="Conrad A.L."/>
            <person name="Dejesa L.C."/>
            <person name="Hao J."/>
            <person name="Honchak B.M."/>
            <person name="Karbach L.E."/>
            <person name="Kurdoglu A."/>
            <person name="Lahiri S."/>
            <person name="Mastrian S.D."/>
            <person name="Miyashita H."/>
            <person name="Page L."/>
            <person name="Ramakrishna P."/>
            <person name="Satoh S."/>
            <person name="Sattley W.M."/>
            <person name="Shimada Y."/>
            <person name="Taylor H.L."/>
            <person name="Tomo T."/>
            <person name="Tsuchiya T."/>
            <person name="Wang Z.T."/>
            <person name="Raymond J."/>
            <person name="Mimuro M."/>
            <person name="Blankenship R.E."/>
            <person name="Touchman J.W."/>
        </authorList>
    </citation>
    <scope>NUCLEOTIDE SEQUENCE [LARGE SCALE GENOMIC DNA]</scope>
    <source>
        <strain evidence="3">MBIC 11017</strain>
    </source>
</reference>
<evidence type="ECO:0000313" key="3">
    <source>
        <dbReference type="Proteomes" id="UP000000268"/>
    </source>
</evidence>
<evidence type="ECO:0000259" key="1">
    <source>
        <dbReference type="PROSITE" id="PS50206"/>
    </source>
</evidence>
<feature type="domain" description="Rhodanese" evidence="1">
    <location>
        <begin position="12"/>
        <end position="113"/>
    </location>
</feature>
<dbReference type="InterPro" id="IPR036873">
    <property type="entry name" value="Rhodanese-like_dom_sf"/>
</dbReference>
<name>B0CB15_ACAM1</name>
<dbReference type="eggNOG" id="COG0607">
    <property type="taxonomic scope" value="Bacteria"/>
</dbReference>
<sequence>MTQVSPLAYTKLIPPPLLLDVRSVGEYRAEHIPNAINLSLLRLLIGQLPIINRWVLPDWFQALSKDQPIVVVCLTSHRSPLAAAQLLKAGFTQVFNLSGGMQHWRQCGFNTISGYPSGFTVTTPGHLGPKPNT</sequence>
<dbReference type="Gene3D" id="3.40.250.10">
    <property type="entry name" value="Rhodanese-like domain"/>
    <property type="match status" value="1"/>
</dbReference>
<keyword evidence="3" id="KW-1185">Reference proteome</keyword>
<protein>
    <submittedName>
        <fullName evidence="2">Rhodanese domain protein</fullName>
    </submittedName>
</protein>
<dbReference type="InterPro" id="IPR052367">
    <property type="entry name" value="Thiosulfate_ST/Rhodanese-like"/>
</dbReference>
<dbReference type="HOGENOM" id="CLU_089574_6_1_3"/>
<dbReference type="InterPro" id="IPR001763">
    <property type="entry name" value="Rhodanese-like_dom"/>
</dbReference>
<dbReference type="CDD" id="cd00158">
    <property type="entry name" value="RHOD"/>
    <property type="match status" value="1"/>
</dbReference>
<dbReference type="Proteomes" id="UP000000268">
    <property type="component" value="Chromosome"/>
</dbReference>